<organism evidence="2 3">
    <name type="scientific">Myxococcus landrumensis</name>
    <dbReference type="NCBI Taxonomy" id="2813577"/>
    <lineage>
        <taxon>Bacteria</taxon>
        <taxon>Pseudomonadati</taxon>
        <taxon>Myxococcota</taxon>
        <taxon>Myxococcia</taxon>
        <taxon>Myxococcales</taxon>
        <taxon>Cystobacterineae</taxon>
        <taxon>Myxococcaceae</taxon>
        <taxon>Myxococcus</taxon>
    </lineage>
</organism>
<dbReference type="InterPro" id="IPR036490">
    <property type="entry name" value="ThsB_TIR-like_sf"/>
</dbReference>
<proteinExistence type="predicted"/>
<reference evidence="2 3" key="1">
    <citation type="submission" date="2021-02" db="EMBL/GenBank/DDBJ databases">
        <title>De Novo genome assembly of isolated myxobacteria.</title>
        <authorList>
            <person name="Stevens D.C."/>
        </authorList>
    </citation>
    <scope>NUCLEOTIDE SEQUENCE [LARGE SCALE GENOMIC DNA]</scope>
    <source>
        <strain evidence="2 3">SCHIC003</strain>
    </source>
</reference>
<feature type="domain" description="Thoeris protein ThsB TIR-like" evidence="1">
    <location>
        <begin position="10"/>
        <end position="108"/>
    </location>
</feature>
<name>A0ABX7NGF5_9BACT</name>
<dbReference type="Proteomes" id="UP000663090">
    <property type="component" value="Chromosome"/>
</dbReference>
<evidence type="ECO:0000313" key="2">
    <source>
        <dbReference type="EMBL" id="QSQ17921.1"/>
    </source>
</evidence>
<dbReference type="Pfam" id="PF08937">
    <property type="entry name" value="ThsB_TIR"/>
    <property type="match status" value="1"/>
</dbReference>
<dbReference type="EMBL" id="CP071091">
    <property type="protein sequence ID" value="QSQ17921.1"/>
    <property type="molecule type" value="Genomic_DNA"/>
</dbReference>
<gene>
    <name evidence="2" type="ORF">JY572_18630</name>
</gene>
<keyword evidence="3" id="KW-1185">Reference proteome</keyword>
<protein>
    <submittedName>
        <fullName evidence="2">TIR domain-containing protein</fullName>
    </submittedName>
</protein>
<sequence length="202" mass="22509">MADSTGRFVFFSFHFQRDIMRVQQIKNHYVTKFGYQAAGYFDGSLSELAKTEGKLAVKRAINKGLPGSSVTCVLIGAETYARHWVHYEIFRSIELGKGVVGIRIHQLKDPKNGPDNAGPNPFDYLGYGGSDTKKTMTPFVNGDNGWTPYEDADPISPYVAPFLAPGTRPVLSSLFEVYDWVSDDGYNNFPNWIARAARQAGR</sequence>
<accession>A0ABX7NGF5</accession>
<dbReference type="InterPro" id="IPR015032">
    <property type="entry name" value="ThsB__TIR-like_domain"/>
</dbReference>
<dbReference type="SUPFAM" id="SSF52206">
    <property type="entry name" value="Hypothetical protein MTH538"/>
    <property type="match status" value="1"/>
</dbReference>
<evidence type="ECO:0000313" key="3">
    <source>
        <dbReference type="Proteomes" id="UP000663090"/>
    </source>
</evidence>
<dbReference type="RefSeq" id="WP_206719538.1">
    <property type="nucleotide sequence ID" value="NZ_CP071091.1"/>
</dbReference>
<evidence type="ECO:0000259" key="1">
    <source>
        <dbReference type="Pfam" id="PF08937"/>
    </source>
</evidence>